<dbReference type="EMBL" id="CAJVPQ010000114">
    <property type="protein sequence ID" value="CAG8447175.1"/>
    <property type="molecule type" value="Genomic_DNA"/>
</dbReference>
<sequence length="83" mass="9715">MDETPVYFDIVGNLIIENCGAKTVQIQTTGNEKNWFTYVLTVLQMVQNYYQLSFLKVWRKRPGGNRINKQRSLLVMDSFEGHK</sequence>
<comment type="caution">
    <text evidence="1">The sequence shown here is derived from an EMBL/GenBank/DDBJ whole genome shotgun (WGS) entry which is preliminary data.</text>
</comment>
<dbReference type="AlphaFoldDB" id="A0A9N8VBE6"/>
<reference evidence="1" key="1">
    <citation type="submission" date="2021-06" db="EMBL/GenBank/DDBJ databases">
        <authorList>
            <person name="Kallberg Y."/>
            <person name="Tangrot J."/>
            <person name="Rosling A."/>
        </authorList>
    </citation>
    <scope>NUCLEOTIDE SEQUENCE</scope>
    <source>
        <strain evidence="1">UK204</strain>
    </source>
</reference>
<accession>A0A9N8VBE6</accession>
<keyword evidence="2" id="KW-1185">Reference proteome</keyword>
<evidence type="ECO:0000313" key="2">
    <source>
        <dbReference type="Proteomes" id="UP000789570"/>
    </source>
</evidence>
<evidence type="ECO:0000313" key="1">
    <source>
        <dbReference type="EMBL" id="CAG8447175.1"/>
    </source>
</evidence>
<gene>
    <name evidence="1" type="ORF">FCALED_LOCUS982</name>
</gene>
<dbReference type="Proteomes" id="UP000789570">
    <property type="component" value="Unassembled WGS sequence"/>
</dbReference>
<proteinExistence type="predicted"/>
<dbReference type="OrthoDB" id="2402323at2759"/>
<name>A0A9N8VBE6_9GLOM</name>
<organism evidence="1 2">
    <name type="scientific">Funneliformis caledonium</name>
    <dbReference type="NCBI Taxonomy" id="1117310"/>
    <lineage>
        <taxon>Eukaryota</taxon>
        <taxon>Fungi</taxon>
        <taxon>Fungi incertae sedis</taxon>
        <taxon>Mucoromycota</taxon>
        <taxon>Glomeromycotina</taxon>
        <taxon>Glomeromycetes</taxon>
        <taxon>Glomerales</taxon>
        <taxon>Glomeraceae</taxon>
        <taxon>Funneliformis</taxon>
    </lineage>
</organism>
<protein>
    <submittedName>
        <fullName evidence="1">10756_t:CDS:1</fullName>
    </submittedName>
</protein>